<dbReference type="KEGG" id="vbl:L21SP4_01504"/>
<comment type="catalytic activity">
    <reaction evidence="1 4">
        <text>(4aS,6R)-4a-hydroxy-L-erythro-5,6,7,8-tetrahydrobiopterin = (6R)-L-erythro-6,7-dihydrobiopterin + H2O</text>
        <dbReference type="Rhea" id="RHEA:11920"/>
        <dbReference type="ChEBI" id="CHEBI:15377"/>
        <dbReference type="ChEBI" id="CHEBI:15642"/>
        <dbReference type="ChEBI" id="CHEBI:43120"/>
        <dbReference type="EC" id="4.2.1.96"/>
    </reaction>
</comment>
<dbReference type="Gene3D" id="3.30.1360.20">
    <property type="entry name" value="Transcriptional coactivator/pterin dehydratase"/>
    <property type="match status" value="1"/>
</dbReference>
<dbReference type="AlphaFoldDB" id="A0A0G3EKP4"/>
<accession>A0A0G3EKP4</accession>
<dbReference type="CDD" id="cd00913">
    <property type="entry name" value="PCD_DCoH_subfamily_a"/>
    <property type="match status" value="1"/>
</dbReference>
<dbReference type="PANTHER" id="PTHR12599:SF0">
    <property type="entry name" value="PTERIN-4-ALPHA-CARBINOLAMINE DEHYDRATASE"/>
    <property type="match status" value="1"/>
</dbReference>
<dbReference type="HAMAP" id="MF_00434">
    <property type="entry name" value="Pterin_4_alpha"/>
    <property type="match status" value="1"/>
</dbReference>
<dbReference type="Proteomes" id="UP000035268">
    <property type="component" value="Chromosome"/>
</dbReference>
<dbReference type="OrthoDB" id="9794987at2"/>
<evidence type="ECO:0000256" key="3">
    <source>
        <dbReference type="ARBA" id="ARBA00023239"/>
    </source>
</evidence>
<evidence type="ECO:0000313" key="6">
    <source>
        <dbReference type="Proteomes" id="UP000035268"/>
    </source>
</evidence>
<proteinExistence type="inferred from homology"/>
<dbReference type="EMBL" id="CP010904">
    <property type="protein sequence ID" value="AKJ64749.1"/>
    <property type="molecule type" value="Genomic_DNA"/>
</dbReference>
<organism evidence="5 6">
    <name type="scientific">Kiritimatiella glycovorans</name>
    <dbReference type="NCBI Taxonomy" id="1307763"/>
    <lineage>
        <taxon>Bacteria</taxon>
        <taxon>Pseudomonadati</taxon>
        <taxon>Kiritimatiellota</taxon>
        <taxon>Kiritimatiellia</taxon>
        <taxon>Kiritimatiellales</taxon>
        <taxon>Kiritimatiellaceae</taxon>
        <taxon>Kiritimatiella</taxon>
    </lineage>
</organism>
<dbReference type="EC" id="4.2.1.96" evidence="4"/>
<gene>
    <name evidence="5" type="ORF">L21SP4_01504</name>
</gene>
<reference evidence="6" key="1">
    <citation type="submission" date="2015-02" db="EMBL/GenBank/DDBJ databases">
        <title>Description and complete genome sequence of the first cultured representative of the subdivision 5 of the Verrucomicrobia phylum.</title>
        <authorList>
            <person name="Spring S."/>
            <person name="Bunk B."/>
            <person name="Sproer C."/>
            <person name="Klenk H.-P."/>
        </authorList>
    </citation>
    <scope>NUCLEOTIDE SEQUENCE [LARGE SCALE GENOMIC DNA]</scope>
    <source>
        <strain evidence="6">L21-Fru-AB</strain>
    </source>
</reference>
<evidence type="ECO:0000256" key="1">
    <source>
        <dbReference type="ARBA" id="ARBA00001554"/>
    </source>
</evidence>
<dbReference type="PATRIC" id="fig|1609981.3.peg.1561"/>
<evidence type="ECO:0000256" key="4">
    <source>
        <dbReference type="HAMAP-Rule" id="MF_00434"/>
    </source>
</evidence>
<reference evidence="5 6" key="2">
    <citation type="journal article" date="2016" name="ISME J.">
        <title>Characterization of the first cultured representative of Verrucomicrobia subdivision 5 indicates the proposal of a novel phylum.</title>
        <authorList>
            <person name="Spring S."/>
            <person name="Bunk B."/>
            <person name="Sproer C."/>
            <person name="Schumann P."/>
            <person name="Rohde M."/>
            <person name="Tindall B.J."/>
            <person name="Klenk H.P."/>
        </authorList>
    </citation>
    <scope>NUCLEOTIDE SEQUENCE [LARGE SCALE GENOMIC DNA]</scope>
    <source>
        <strain evidence="5 6">L21-Fru-AB</strain>
    </source>
</reference>
<evidence type="ECO:0000313" key="5">
    <source>
        <dbReference type="EMBL" id="AKJ64749.1"/>
    </source>
</evidence>
<keyword evidence="3 4" id="KW-0456">Lyase</keyword>
<sequence length="111" mass="12661">MSEACDLTQKKCRACEGGVEPMTEEQIREMLKSVEGWEYRDGAIEKTFEFKNFYRTIAFVNAVAWIANREDHHPDLQVSYKKCTARFSTHSIGGMSENDFICAAKVNALVM</sequence>
<keyword evidence="6" id="KW-1185">Reference proteome</keyword>
<protein>
    <recommendedName>
        <fullName evidence="4">Putative pterin-4-alpha-carbinolamine dehydratase</fullName>
        <shortName evidence="4">PHS</shortName>
        <ecNumber evidence="4">4.2.1.96</ecNumber>
    </recommendedName>
    <alternativeName>
        <fullName evidence="4">4-alpha-hydroxy-tetrahydropterin dehydratase</fullName>
    </alternativeName>
    <alternativeName>
        <fullName evidence="4">Pterin carbinolamine dehydratase</fullName>
        <shortName evidence="4">PCD</shortName>
    </alternativeName>
</protein>
<dbReference type="RefSeq" id="WP_052882047.1">
    <property type="nucleotide sequence ID" value="NZ_CP010904.1"/>
</dbReference>
<dbReference type="GO" id="GO:0008124">
    <property type="term" value="F:4-alpha-hydroxytetrahydrobiopterin dehydratase activity"/>
    <property type="evidence" value="ECO:0007669"/>
    <property type="project" value="UniProtKB-UniRule"/>
</dbReference>
<dbReference type="NCBIfam" id="NF002017">
    <property type="entry name" value="PRK00823.1-2"/>
    <property type="match status" value="1"/>
</dbReference>
<dbReference type="NCBIfam" id="NF002019">
    <property type="entry name" value="PRK00823.1-4"/>
    <property type="match status" value="1"/>
</dbReference>
<evidence type="ECO:0000256" key="2">
    <source>
        <dbReference type="ARBA" id="ARBA00006472"/>
    </source>
</evidence>
<dbReference type="GO" id="GO:0006729">
    <property type="term" value="P:tetrahydrobiopterin biosynthetic process"/>
    <property type="evidence" value="ECO:0007669"/>
    <property type="project" value="InterPro"/>
</dbReference>
<dbReference type="Pfam" id="PF01329">
    <property type="entry name" value="Pterin_4a"/>
    <property type="match status" value="1"/>
</dbReference>
<dbReference type="SUPFAM" id="SSF55248">
    <property type="entry name" value="PCD-like"/>
    <property type="match status" value="1"/>
</dbReference>
<name>A0A0G3EKP4_9BACT</name>
<dbReference type="InterPro" id="IPR036428">
    <property type="entry name" value="PCD_sf"/>
</dbReference>
<dbReference type="STRING" id="1307763.L21SP4_01504"/>
<comment type="similarity">
    <text evidence="2 4">Belongs to the pterin-4-alpha-carbinolamine dehydratase family.</text>
</comment>
<dbReference type="PANTHER" id="PTHR12599">
    <property type="entry name" value="PTERIN-4-ALPHA-CARBINOLAMINE DEHYDRATASE"/>
    <property type="match status" value="1"/>
</dbReference>
<dbReference type="InterPro" id="IPR001533">
    <property type="entry name" value="Pterin_deHydtase"/>
</dbReference>